<proteinExistence type="predicted"/>
<accession>A0ABS4JGF6</accession>
<sequence>MTKFLRKSAILLLGCLFVICMMNTTLYAAKSATKETNSVPAPEPSAKEDNAILPKVAEPEKTPQGNEEKKDAVDVKPNEKATLAAVPTPPTSLKSSIQSDSTINVEWTASQDASLVASYEIYVNGSLAGSVAGSQSYYTISGLSTGTTYKIQVKVKSKEGTYSELSQSIDVSTLSGKKVYEVESLTVSKSSGDSLTKVSEKESSGGTHAFYQSNEAGDYIEFPFQVTETSNYDIELRLKQFTNRGIAQIYVDNIAVGQPLDFYNLTAKYTTTLVGSANLDSTQNHTIKVVLTGKNAASSSFIVALDAIYLTKKVSSSATTAPSSLKSAVQSDTSINLEWTASVDTKGIDSYEIYEHEQLVGKVAGTQTFTTLLSLTPGTAYSYRVKAKNKDGIYSDWSNTLQVSTLTGKNVIELEQLSGAKTSGKTLTKVNEKESSGGYHVFYESNAVGDYIEFPFQVSKPGSYQLDLRVKQFTNRGITQVYVDGNAVGQPMDLYGSSAKYVEVSVGNIALDNRTTHTLKFEVKGKNASSTSYILALDAVYFTASTNTDPYEPNNTIASAAAIDVSKLITSNISDVLDQDYFKIVASESDSYFLTLQSPVDKNYKVEILNAAGQKLNVQQTVNKQDVDVSFFAAKNETVYIRIYTDSGTFGPESYLLRITPSPLKTYTYDDANHLTKLEYEQGLYQYVIQYEYDRNGNLLARRVIKTPKSS</sequence>
<dbReference type="InterPro" id="IPR008979">
    <property type="entry name" value="Galactose-bd-like_sf"/>
</dbReference>
<dbReference type="InterPro" id="IPR050713">
    <property type="entry name" value="RTP_Phos/Ushers"/>
</dbReference>
<dbReference type="Gene3D" id="2.60.120.260">
    <property type="entry name" value="Galactose-binding domain-like"/>
    <property type="match status" value="2"/>
</dbReference>
<dbReference type="SUPFAM" id="SSF49785">
    <property type="entry name" value="Galactose-binding domain-like"/>
    <property type="match status" value="2"/>
</dbReference>
<feature type="domain" description="Fibronectin type-III" evidence="3">
    <location>
        <begin position="321"/>
        <end position="408"/>
    </location>
</feature>
<dbReference type="Proteomes" id="UP001519288">
    <property type="component" value="Unassembled WGS sequence"/>
</dbReference>
<feature type="domain" description="CBM6" evidence="4">
    <location>
        <begin position="178"/>
        <end position="311"/>
    </location>
</feature>
<dbReference type="InterPro" id="IPR003961">
    <property type="entry name" value="FN3_dom"/>
</dbReference>
<dbReference type="CDD" id="cd00063">
    <property type="entry name" value="FN3"/>
    <property type="match status" value="2"/>
</dbReference>
<dbReference type="SMART" id="SM00060">
    <property type="entry name" value="FN3"/>
    <property type="match status" value="2"/>
</dbReference>
<evidence type="ECO:0000259" key="4">
    <source>
        <dbReference type="PROSITE" id="PS51175"/>
    </source>
</evidence>
<feature type="domain" description="Fibronectin type-III" evidence="3">
    <location>
        <begin position="89"/>
        <end position="176"/>
    </location>
</feature>
<dbReference type="Pfam" id="PF00041">
    <property type="entry name" value="fn3"/>
    <property type="match status" value="2"/>
</dbReference>
<gene>
    <name evidence="5" type="ORF">J2Z69_001823</name>
</gene>
<dbReference type="RefSeq" id="WP_209861251.1">
    <property type="nucleotide sequence ID" value="NZ_JAGGLD010000002.1"/>
</dbReference>
<reference evidence="5 6" key="1">
    <citation type="submission" date="2021-03" db="EMBL/GenBank/DDBJ databases">
        <title>Genomic Encyclopedia of Type Strains, Phase IV (KMG-IV): sequencing the most valuable type-strain genomes for metagenomic binning, comparative biology and taxonomic classification.</title>
        <authorList>
            <person name="Goeker M."/>
        </authorList>
    </citation>
    <scope>NUCLEOTIDE SEQUENCE [LARGE SCALE GENOMIC DNA]</scope>
    <source>
        <strain evidence="5 6">DSM 26806</strain>
    </source>
</reference>
<evidence type="ECO:0000256" key="1">
    <source>
        <dbReference type="SAM" id="MobiDB-lite"/>
    </source>
</evidence>
<dbReference type="Gene3D" id="2.60.120.380">
    <property type="match status" value="1"/>
</dbReference>
<feature type="compositionally biased region" description="Basic and acidic residues" evidence="1">
    <location>
        <begin position="57"/>
        <end position="79"/>
    </location>
</feature>
<dbReference type="PANTHER" id="PTHR46957:SF3">
    <property type="entry name" value="CYTOKINE RECEPTOR"/>
    <property type="match status" value="1"/>
</dbReference>
<protein>
    <submittedName>
        <fullName evidence="5">Chitodextrinase</fullName>
    </submittedName>
</protein>
<dbReference type="EMBL" id="JAGGLD010000002">
    <property type="protein sequence ID" value="MBP2000792.1"/>
    <property type="molecule type" value="Genomic_DNA"/>
</dbReference>
<comment type="caution">
    <text evidence="5">The sequence shown here is derived from an EMBL/GenBank/DDBJ whole genome shotgun (WGS) entry which is preliminary data.</text>
</comment>
<feature type="chain" id="PRO_5045756883" evidence="2">
    <location>
        <begin position="29"/>
        <end position="711"/>
    </location>
</feature>
<name>A0ABS4JGF6_9BACL</name>
<dbReference type="CDD" id="cd02795">
    <property type="entry name" value="CBM6-CBM35-CBM36_like"/>
    <property type="match status" value="1"/>
</dbReference>
<organism evidence="5 6">
    <name type="scientific">Paenibacillus shirakamiensis</name>
    <dbReference type="NCBI Taxonomy" id="1265935"/>
    <lineage>
        <taxon>Bacteria</taxon>
        <taxon>Bacillati</taxon>
        <taxon>Bacillota</taxon>
        <taxon>Bacilli</taxon>
        <taxon>Bacillales</taxon>
        <taxon>Paenibacillaceae</taxon>
        <taxon>Paenibacillus</taxon>
    </lineage>
</organism>
<dbReference type="InterPro" id="IPR036116">
    <property type="entry name" value="FN3_sf"/>
</dbReference>
<keyword evidence="6" id="KW-1185">Reference proteome</keyword>
<dbReference type="InterPro" id="IPR013783">
    <property type="entry name" value="Ig-like_fold"/>
</dbReference>
<feature type="signal peptide" evidence="2">
    <location>
        <begin position="1"/>
        <end position="28"/>
    </location>
</feature>
<evidence type="ECO:0000256" key="2">
    <source>
        <dbReference type="SAM" id="SignalP"/>
    </source>
</evidence>
<keyword evidence="2" id="KW-0732">Signal</keyword>
<dbReference type="PROSITE" id="PS51175">
    <property type="entry name" value="CBM6"/>
    <property type="match status" value="2"/>
</dbReference>
<dbReference type="PROSITE" id="PS50853">
    <property type="entry name" value="FN3"/>
    <property type="match status" value="2"/>
</dbReference>
<dbReference type="Gene3D" id="2.60.40.10">
    <property type="entry name" value="Immunoglobulins"/>
    <property type="match status" value="2"/>
</dbReference>
<feature type="domain" description="CBM6" evidence="4">
    <location>
        <begin position="410"/>
        <end position="543"/>
    </location>
</feature>
<evidence type="ECO:0000259" key="3">
    <source>
        <dbReference type="PROSITE" id="PS50853"/>
    </source>
</evidence>
<evidence type="ECO:0000313" key="5">
    <source>
        <dbReference type="EMBL" id="MBP2000792.1"/>
    </source>
</evidence>
<feature type="region of interest" description="Disordered" evidence="1">
    <location>
        <begin position="34"/>
        <end position="97"/>
    </location>
</feature>
<dbReference type="SUPFAM" id="SSF49265">
    <property type="entry name" value="Fibronectin type III"/>
    <property type="match status" value="2"/>
</dbReference>
<dbReference type="InterPro" id="IPR005084">
    <property type="entry name" value="CBM6"/>
</dbReference>
<evidence type="ECO:0000313" key="6">
    <source>
        <dbReference type="Proteomes" id="UP001519288"/>
    </source>
</evidence>
<dbReference type="PANTHER" id="PTHR46957">
    <property type="entry name" value="CYTOKINE RECEPTOR"/>
    <property type="match status" value="1"/>
</dbReference>